<dbReference type="OrthoDB" id="9845762at2"/>
<dbReference type="RefSeq" id="WP_115791500.1">
    <property type="nucleotide sequence ID" value="NZ_QSLN01000001.1"/>
</dbReference>
<organism evidence="1 2">
    <name type="scientific">Ammonifex thiophilus</name>
    <dbReference type="NCBI Taxonomy" id="444093"/>
    <lineage>
        <taxon>Bacteria</taxon>
        <taxon>Bacillati</taxon>
        <taxon>Bacillota</taxon>
        <taxon>Clostridia</taxon>
        <taxon>Thermoanaerobacterales</taxon>
        <taxon>Thermoanaerobacteraceae</taxon>
        <taxon>Ammonifex</taxon>
    </lineage>
</organism>
<dbReference type="Gene3D" id="3.40.30.30">
    <property type="entry name" value="Hypothetical protein sa0798"/>
    <property type="match status" value="1"/>
</dbReference>
<reference evidence="1 2" key="1">
    <citation type="submission" date="2018-08" db="EMBL/GenBank/DDBJ databases">
        <title>Form III RuBisCO-mediated autotrophy in Thermodesulfobium bacteria.</title>
        <authorList>
            <person name="Toshchakov S.V."/>
            <person name="Kublanov I.V."/>
            <person name="Frolov E."/>
            <person name="Bonch-Osmolovskaya E.A."/>
            <person name="Tourova T.P."/>
            <person name="Chernych N.A."/>
            <person name="Lebedinsky A.V."/>
        </authorList>
    </citation>
    <scope>NUCLEOTIDE SEQUENCE [LARGE SCALE GENOMIC DNA]</scope>
    <source>
        <strain evidence="1 2">SR</strain>
    </source>
</reference>
<proteinExistence type="predicted"/>
<dbReference type="Proteomes" id="UP000256329">
    <property type="component" value="Unassembled WGS sequence"/>
</dbReference>
<dbReference type="AlphaFoldDB" id="A0A3D8P6M7"/>
<dbReference type="InterPro" id="IPR038218">
    <property type="entry name" value="YuzD-like_sp"/>
</dbReference>
<name>A0A3D8P6M7_9THEO</name>
<evidence type="ECO:0000313" key="1">
    <source>
        <dbReference type="EMBL" id="RDV84502.1"/>
    </source>
</evidence>
<gene>
    <name evidence="1" type="ORF">DXX99_00125</name>
</gene>
<dbReference type="InterPro" id="IPR009190">
    <property type="entry name" value="DUF1462"/>
</dbReference>
<dbReference type="EMBL" id="QSLN01000001">
    <property type="protein sequence ID" value="RDV84502.1"/>
    <property type="molecule type" value="Genomic_DNA"/>
</dbReference>
<evidence type="ECO:0000313" key="2">
    <source>
        <dbReference type="Proteomes" id="UP000256329"/>
    </source>
</evidence>
<comment type="caution">
    <text evidence="1">The sequence shown here is derived from an EMBL/GenBank/DDBJ whole genome shotgun (WGS) entry which is preliminary data.</text>
</comment>
<dbReference type="Pfam" id="PF07315">
    <property type="entry name" value="DUF1462"/>
    <property type="match status" value="1"/>
</dbReference>
<protein>
    <submittedName>
        <fullName evidence="1">Uncharacterized protein</fullName>
    </submittedName>
</protein>
<accession>A0A3D8P6M7</accession>
<keyword evidence="2" id="KW-1185">Reference proteome</keyword>
<sequence>MLGYHLLRQALKKRFGERVALVYQEVHRPGPWAEAATLARRIVEEGLPLPVVAVGEEIVATGGLPRPEKLVARLEKALAGGENFDL</sequence>